<dbReference type="GO" id="GO:0006952">
    <property type="term" value="P:defense response"/>
    <property type="evidence" value="ECO:0007669"/>
    <property type="project" value="UniProtKB-ARBA"/>
</dbReference>
<dbReference type="Pfam" id="PF00069">
    <property type="entry name" value="Pkinase"/>
    <property type="match status" value="1"/>
</dbReference>
<evidence type="ECO:0000256" key="13">
    <source>
        <dbReference type="SAM" id="Phobius"/>
    </source>
</evidence>
<protein>
    <submittedName>
        <fullName evidence="16">Leucine-rich receptor-like protein kinase family protein</fullName>
    </submittedName>
</protein>
<dbReference type="PRINTS" id="PR00019">
    <property type="entry name" value="LEURICHRPT"/>
</dbReference>
<evidence type="ECO:0000256" key="8">
    <source>
        <dbReference type="ARBA" id="ARBA00022840"/>
    </source>
</evidence>
<dbReference type="Pfam" id="PF12799">
    <property type="entry name" value="LRR_4"/>
    <property type="match status" value="1"/>
</dbReference>
<feature type="region of interest" description="Disordered" evidence="12">
    <location>
        <begin position="1239"/>
        <end position="1272"/>
    </location>
</feature>
<dbReference type="SUPFAM" id="SSF56112">
    <property type="entry name" value="Protein kinase-like (PK-like)"/>
    <property type="match status" value="1"/>
</dbReference>
<dbReference type="Proteomes" id="UP000325081">
    <property type="component" value="Unassembled WGS sequence"/>
</dbReference>
<reference evidence="17" key="1">
    <citation type="journal article" date="2019" name="Curr. Biol.">
        <title>Genome Sequence of Striga asiatica Provides Insight into the Evolution of Plant Parasitism.</title>
        <authorList>
            <person name="Yoshida S."/>
            <person name="Kim S."/>
            <person name="Wafula E.K."/>
            <person name="Tanskanen J."/>
            <person name="Kim Y.M."/>
            <person name="Honaas L."/>
            <person name="Yang Z."/>
            <person name="Spallek T."/>
            <person name="Conn C.E."/>
            <person name="Ichihashi Y."/>
            <person name="Cheong K."/>
            <person name="Cui S."/>
            <person name="Der J.P."/>
            <person name="Gundlach H."/>
            <person name="Jiao Y."/>
            <person name="Hori C."/>
            <person name="Ishida J.K."/>
            <person name="Kasahara H."/>
            <person name="Kiba T."/>
            <person name="Kim M.S."/>
            <person name="Koo N."/>
            <person name="Laohavisit A."/>
            <person name="Lee Y.H."/>
            <person name="Lumba S."/>
            <person name="McCourt P."/>
            <person name="Mortimer J.C."/>
            <person name="Mutuku J.M."/>
            <person name="Nomura T."/>
            <person name="Sasaki-Sekimoto Y."/>
            <person name="Seto Y."/>
            <person name="Wang Y."/>
            <person name="Wakatake T."/>
            <person name="Sakakibara H."/>
            <person name="Demura T."/>
            <person name="Yamaguchi S."/>
            <person name="Yoneyama K."/>
            <person name="Manabe R.I."/>
            <person name="Nelson D.C."/>
            <person name="Schulman A.H."/>
            <person name="Timko M.P."/>
            <person name="dePamphilis C.W."/>
            <person name="Choi D."/>
            <person name="Shirasu K."/>
        </authorList>
    </citation>
    <scope>NUCLEOTIDE SEQUENCE [LARGE SCALE GENOMIC DNA]</scope>
    <source>
        <strain evidence="17">cv. UVA1</strain>
    </source>
</reference>
<feature type="region of interest" description="Disordered" evidence="12">
    <location>
        <begin position="562"/>
        <end position="590"/>
    </location>
</feature>
<dbReference type="InterPro" id="IPR013210">
    <property type="entry name" value="LRR_N_plant-typ"/>
</dbReference>
<keyword evidence="6" id="KW-0677">Repeat</keyword>
<gene>
    <name evidence="16" type="ORF">STAS_11389</name>
</gene>
<comment type="caution">
    <text evidence="16">The sequence shown here is derived from an EMBL/GenBank/DDBJ whole genome shotgun (WGS) entry which is preliminary data.</text>
</comment>
<dbReference type="FunFam" id="3.80.10.10:FF:000383">
    <property type="entry name" value="Leucine-rich repeat receptor protein kinase EMS1"/>
    <property type="match status" value="1"/>
</dbReference>
<evidence type="ECO:0000256" key="4">
    <source>
        <dbReference type="ARBA" id="ARBA00022692"/>
    </source>
</evidence>
<evidence type="ECO:0000256" key="14">
    <source>
        <dbReference type="SAM" id="SignalP"/>
    </source>
</evidence>
<dbReference type="InterPro" id="IPR011009">
    <property type="entry name" value="Kinase-like_dom_sf"/>
</dbReference>
<feature type="compositionally biased region" description="Gly residues" evidence="12">
    <location>
        <begin position="676"/>
        <end position="686"/>
    </location>
</feature>
<keyword evidence="16" id="KW-0418">Kinase</keyword>
<dbReference type="OrthoDB" id="5789657at2759"/>
<comment type="subcellular location">
    <subcellularLocation>
        <location evidence="1">Membrane</location>
        <topology evidence="1">Single-pass membrane protein</topology>
    </subcellularLocation>
</comment>
<dbReference type="GO" id="GO:0009653">
    <property type="term" value="P:anatomical structure morphogenesis"/>
    <property type="evidence" value="ECO:0007669"/>
    <property type="project" value="UniProtKB-ARBA"/>
</dbReference>
<dbReference type="FunFam" id="3.80.10.10:FF:000095">
    <property type="entry name" value="LRR receptor-like serine/threonine-protein kinase GSO1"/>
    <property type="match status" value="1"/>
</dbReference>
<evidence type="ECO:0000259" key="15">
    <source>
        <dbReference type="PROSITE" id="PS50011"/>
    </source>
</evidence>
<dbReference type="Gene3D" id="1.10.510.10">
    <property type="entry name" value="Transferase(Phosphotransferase) domain 1"/>
    <property type="match status" value="1"/>
</dbReference>
<keyword evidence="9 13" id="KW-1133">Transmembrane helix</keyword>
<dbReference type="FunFam" id="1.10.510.10:FF:000480">
    <property type="entry name" value="Pollen receptor-like kinase 1"/>
    <property type="match status" value="1"/>
</dbReference>
<dbReference type="Gene3D" id="3.30.200.20">
    <property type="entry name" value="Phosphorylase Kinase, domain 1"/>
    <property type="match status" value="1"/>
</dbReference>
<dbReference type="GO" id="GO:0099402">
    <property type="term" value="P:plant organ development"/>
    <property type="evidence" value="ECO:0007669"/>
    <property type="project" value="UniProtKB-ARBA"/>
</dbReference>
<dbReference type="SMART" id="SM00369">
    <property type="entry name" value="LRR_TYP"/>
    <property type="match status" value="6"/>
</dbReference>
<keyword evidence="7" id="KW-0547">Nucleotide-binding</keyword>
<dbReference type="Pfam" id="PF00560">
    <property type="entry name" value="LRR_1"/>
    <property type="match status" value="4"/>
</dbReference>
<dbReference type="PANTHER" id="PTHR48003">
    <property type="entry name" value="OS07G0626500 PROTEIN"/>
    <property type="match status" value="1"/>
</dbReference>
<dbReference type="SUPFAM" id="SSF52058">
    <property type="entry name" value="L domain-like"/>
    <property type="match status" value="2"/>
</dbReference>
<dbReference type="PANTHER" id="PTHR48003:SF5">
    <property type="entry name" value="OS07G0626500 PROTEIN"/>
    <property type="match status" value="1"/>
</dbReference>
<dbReference type="Pfam" id="PF13855">
    <property type="entry name" value="LRR_8"/>
    <property type="match status" value="2"/>
</dbReference>
<sequence>MTLAVALFFLLLHRHVSASNDEVKSLLEFRKGIKSDPSGRVFSSWVPPSNASACPGGFYGVVCDDATSAVVAVALDGLALSGDLKFSTLIPLKFLQNLTLTGNWLTGRLVPTLGVMSSLQVIDLSGNQFYGPIPSRLNDLWALHYLNLSNNNFSGWFPAGIRNLQQLKVLDLHSNQLQGVVGELIPELRNLEYVDLSRNGFSGSMELSVDNVSSLANTVKYVNLSWNNLGGRLWGSDAMRLFRNLQVLDLGDNMIGGELPEFEQLPNLHTLRLRNNQLSGSVPGEFLQGAVPLVELDLSVNEFSGPIPEINSTTLITLNLSSNSISGSLPPSLGNCLIVDLSRNLLSDDISVLNNWNYNLEALDLSSNSLRGTLPNLTQFEKLTLLRARNNSLEGPLPFSLGSKFVTIDLSSNRFDGPIPHSFFTLVTITYLNLSSNHLTGPIPIQNSHASELLVLPTIPSMESLDLSNNALTGELPSDIGNWGMLKLLNLSRNNLSGQIPSELSKLTLLEYLDLSHNNFNGHIPGKLPSSLKFFSVAYNNLSGKIPENLAGFPDSSFTPGNDGLDWHHHGSPSDNNHVPNQLDNRRNHHHSKTSITIAIIVACTGAAVMIAVVLFAYRRARLHDFRGFRGPSGGQEVKVGRLNRPSLFNFHTGGAGPPPASLSFSNDHLLTSGQKGSGESSGGAGPAATGQPETSGRKSSSPDSPMAASSPRFIDAIGQSVTLNVYSPDRLAGDLLFLDNSLIFTAEELSRAPAEVLGRSSHGTLYKATLDNGHMLAVKWLRVGLVKNKKDFAKEVKKIGSIRHQNIVPLRAYYWGPREQERLILADYVSGDSLALHLYESTPRRYSPLSFNQRLIIAIEVARCLLFLHDRGLPHGNLKPTNVILAGTEYAVQLTDYGLHRLMTPAGIAEQILNLGALGYRAPELAVASRPSPSFKADVYAFGVILMELLTRKSAGDIISGQSGAVDLTDWVRLCDQEGRGMDCIDREIIACGEEHTKAMDEMLAVSLRCILPVNERPNIRQILDDLCSISSSIIRVPRLVVILLGYRGFGLEGYLDGSTQPPTRFIPGDEEGLLQVNPEYTSWQRQDQLLASWLLSSLSESILILVIGKNTYSQIWNTLEQSLSTQSKARTMHYRFQLQNLKKGNLSIREYVNKVKMYCDTLATGGHIITEHDQIMHVLSGLSSEYDAVVVSINARPDQITMIDVMSLLLTFESRLQAAIVANESTNLSSANMAVQSNKPFHNNTASRERRNQQGYRGRGRSGRGRGGRSFNSRVQCQICGYTNHTADKCCNSAENEWFPDSGASHHITNDFGNLSVASEYGGPNKLQIGNGSGLDIAHVGVPLLKGTLKHGLYSFKLSRVPNKNEDNLVSSSRDHQPIRGSV</sequence>
<dbReference type="EMBL" id="BKCP01004960">
    <property type="protein sequence ID" value="GER35140.1"/>
    <property type="molecule type" value="Genomic_DNA"/>
</dbReference>
<dbReference type="InterPro" id="IPR053059">
    <property type="entry name" value="Inactive_SerThr-Kinase_ABA"/>
</dbReference>
<feature type="compositionally biased region" description="Basic residues" evidence="12">
    <location>
        <begin position="1260"/>
        <end position="1269"/>
    </location>
</feature>
<dbReference type="GO" id="GO:0004672">
    <property type="term" value="F:protein kinase activity"/>
    <property type="evidence" value="ECO:0007669"/>
    <property type="project" value="InterPro"/>
</dbReference>
<evidence type="ECO:0000256" key="1">
    <source>
        <dbReference type="ARBA" id="ARBA00004167"/>
    </source>
</evidence>
<dbReference type="InterPro" id="IPR003591">
    <property type="entry name" value="Leu-rich_rpt_typical-subtyp"/>
</dbReference>
<keyword evidence="11 16" id="KW-0675">Receptor</keyword>
<keyword evidence="4 13" id="KW-0812">Transmembrane</keyword>
<keyword evidence="3" id="KW-0433">Leucine-rich repeat</keyword>
<dbReference type="PROSITE" id="PS50011">
    <property type="entry name" value="PROTEIN_KINASE_DOM"/>
    <property type="match status" value="1"/>
</dbReference>
<evidence type="ECO:0000256" key="5">
    <source>
        <dbReference type="ARBA" id="ARBA00022729"/>
    </source>
</evidence>
<keyword evidence="10 13" id="KW-0472">Membrane</keyword>
<keyword evidence="17" id="KW-1185">Reference proteome</keyword>
<evidence type="ECO:0000256" key="9">
    <source>
        <dbReference type="ARBA" id="ARBA00022989"/>
    </source>
</evidence>
<dbReference type="InterPro" id="IPR025875">
    <property type="entry name" value="Leu-rich_rpt_4"/>
</dbReference>
<dbReference type="Pfam" id="PF08263">
    <property type="entry name" value="LRRNT_2"/>
    <property type="match status" value="1"/>
</dbReference>
<name>A0A5A7PQQ9_STRAF</name>
<dbReference type="Pfam" id="PF14223">
    <property type="entry name" value="Retrotran_gag_2"/>
    <property type="match status" value="1"/>
</dbReference>
<dbReference type="Gene3D" id="3.80.10.10">
    <property type="entry name" value="Ribonuclease Inhibitor"/>
    <property type="match status" value="2"/>
</dbReference>
<keyword evidence="8" id="KW-0067">ATP-binding</keyword>
<evidence type="ECO:0000256" key="11">
    <source>
        <dbReference type="ARBA" id="ARBA00023170"/>
    </source>
</evidence>
<dbReference type="PROSITE" id="PS51450">
    <property type="entry name" value="LRR"/>
    <property type="match status" value="2"/>
</dbReference>
<dbReference type="GO" id="GO:0016020">
    <property type="term" value="C:membrane"/>
    <property type="evidence" value="ECO:0007669"/>
    <property type="project" value="UniProtKB-SubCell"/>
</dbReference>
<evidence type="ECO:0000313" key="17">
    <source>
        <dbReference type="Proteomes" id="UP000325081"/>
    </source>
</evidence>
<feature type="signal peptide" evidence="14">
    <location>
        <begin position="1"/>
        <end position="18"/>
    </location>
</feature>
<dbReference type="FunFam" id="3.80.10.10:FF:000400">
    <property type="entry name" value="Nuclear pore complex protein NUP107"/>
    <property type="match status" value="1"/>
</dbReference>
<feature type="compositionally biased region" description="Polar residues" evidence="12">
    <location>
        <begin position="1239"/>
        <end position="1248"/>
    </location>
</feature>
<proteinExistence type="predicted"/>
<feature type="compositionally biased region" description="Low complexity" evidence="12">
    <location>
        <begin position="687"/>
        <end position="710"/>
    </location>
</feature>
<dbReference type="InterPro" id="IPR032675">
    <property type="entry name" value="LRR_dom_sf"/>
</dbReference>
<feature type="region of interest" description="Disordered" evidence="12">
    <location>
        <begin position="660"/>
        <end position="710"/>
    </location>
</feature>
<organism evidence="16 17">
    <name type="scientific">Striga asiatica</name>
    <name type="common">Asiatic witchweed</name>
    <name type="synonym">Buchnera asiatica</name>
    <dbReference type="NCBI Taxonomy" id="4170"/>
    <lineage>
        <taxon>Eukaryota</taxon>
        <taxon>Viridiplantae</taxon>
        <taxon>Streptophyta</taxon>
        <taxon>Embryophyta</taxon>
        <taxon>Tracheophyta</taxon>
        <taxon>Spermatophyta</taxon>
        <taxon>Magnoliopsida</taxon>
        <taxon>eudicotyledons</taxon>
        <taxon>Gunneridae</taxon>
        <taxon>Pentapetalae</taxon>
        <taxon>asterids</taxon>
        <taxon>lamiids</taxon>
        <taxon>Lamiales</taxon>
        <taxon>Orobanchaceae</taxon>
        <taxon>Buchnereae</taxon>
        <taxon>Striga</taxon>
    </lineage>
</organism>
<evidence type="ECO:0000256" key="3">
    <source>
        <dbReference type="ARBA" id="ARBA00022614"/>
    </source>
</evidence>
<dbReference type="InterPro" id="IPR000719">
    <property type="entry name" value="Prot_kinase_dom"/>
</dbReference>
<dbReference type="FunFam" id="3.30.200.20:FF:000486">
    <property type="entry name" value="Leucine-rich repeat receptor-like protein kinase"/>
    <property type="match status" value="1"/>
</dbReference>
<feature type="chain" id="PRO_5022717499" evidence="14">
    <location>
        <begin position="19"/>
        <end position="1385"/>
    </location>
</feature>
<accession>A0A5A7PQQ9</accession>
<evidence type="ECO:0000256" key="12">
    <source>
        <dbReference type="SAM" id="MobiDB-lite"/>
    </source>
</evidence>
<feature type="transmembrane region" description="Helical" evidence="13">
    <location>
        <begin position="596"/>
        <end position="618"/>
    </location>
</feature>
<dbReference type="InterPro" id="IPR001611">
    <property type="entry name" value="Leu-rich_rpt"/>
</dbReference>
<evidence type="ECO:0000256" key="2">
    <source>
        <dbReference type="ARBA" id="ARBA00022553"/>
    </source>
</evidence>
<dbReference type="GO" id="GO:0005524">
    <property type="term" value="F:ATP binding"/>
    <property type="evidence" value="ECO:0007669"/>
    <property type="project" value="UniProtKB-KW"/>
</dbReference>
<evidence type="ECO:0000256" key="10">
    <source>
        <dbReference type="ARBA" id="ARBA00023136"/>
    </source>
</evidence>
<evidence type="ECO:0000313" key="16">
    <source>
        <dbReference type="EMBL" id="GER35140.1"/>
    </source>
</evidence>
<evidence type="ECO:0000256" key="6">
    <source>
        <dbReference type="ARBA" id="ARBA00022737"/>
    </source>
</evidence>
<evidence type="ECO:0000256" key="7">
    <source>
        <dbReference type="ARBA" id="ARBA00022741"/>
    </source>
</evidence>
<keyword evidence="2" id="KW-0597">Phosphoprotein</keyword>
<dbReference type="GO" id="GO:0051707">
    <property type="term" value="P:response to other organism"/>
    <property type="evidence" value="ECO:0007669"/>
    <property type="project" value="UniProtKB-ARBA"/>
</dbReference>
<feature type="compositionally biased region" description="Polar residues" evidence="12">
    <location>
        <begin position="573"/>
        <end position="583"/>
    </location>
</feature>
<keyword evidence="16" id="KW-0808">Transferase</keyword>
<keyword evidence="5 14" id="KW-0732">Signal</keyword>
<feature type="domain" description="Protein kinase" evidence="15">
    <location>
        <begin position="752"/>
        <end position="1036"/>
    </location>
</feature>